<name>A0ABW6T2D9_9ACTN</name>
<evidence type="ECO:0000313" key="2">
    <source>
        <dbReference type="EMBL" id="MFF3670020.1"/>
    </source>
</evidence>
<dbReference type="InterPro" id="IPR003779">
    <property type="entry name" value="CMD-like"/>
</dbReference>
<dbReference type="EMBL" id="JBIASD010000026">
    <property type="protein sequence ID" value="MFF3670020.1"/>
    <property type="molecule type" value="Genomic_DNA"/>
</dbReference>
<accession>A0ABW6T2D9</accession>
<dbReference type="RefSeq" id="WP_387416284.1">
    <property type="nucleotide sequence ID" value="NZ_CP191998.1"/>
</dbReference>
<proteinExistence type="predicted"/>
<gene>
    <name evidence="2" type="ORF">ACFYXI_30985</name>
</gene>
<dbReference type="Gene3D" id="1.20.1290.10">
    <property type="entry name" value="AhpD-like"/>
    <property type="match status" value="1"/>
</dbReference>
<dbReference type="Pfam" id="PF02627">
    <property type="entry name" value="CMD"/>
    <property type="match status" value="1"/>
</dbReference>
<dbReference type="InterPro" id="IPR029032">
    <property type="entry name" value="AhpD-like"/>
</dbReference>
<comment type="caution">
    <text evidence="2">The sequence shown here is derived from an EMBL/GenBank/DDBJ whole genome shotgun (WGS) entry which is preliminary data.</text>
</comment>
<dbReference type="NCBIfam" id="TIGR00778">
    <property type="entry name" value="ahpD_dom"/>
    <property type="match status" value="1"/>
</dbReference>
<dbReference type="Proteomes" id="UP001602013">
    <property type="component" value="Unassembled WGS sequence"/>
</dbReference>
<dbReference type="InterPro" id="IPR004675">
    <property type="entry name" value="AhpD_core"/>
</dbReference>
<keyword evidence="3" id="KW-1185">Reference proteome</keyword>
<evidence type="ECO:0000313" key="3">
    <source>
        <dbReference type="Proteomes" id="UP001602013"/>
    </source>
</evidence>
<dbReference type="PANTHER" id="PTHR34846:SF10">
    <property type="entry name" value="CYTOPLASMIC PROTEIN"/>
    <property type="match status" value="1"/>
</dbReference>
<dbReference type="SUPFAM" id="SSF69118">
    <property type="entry name" value="AhpD-like"/>
    <property type="match status" value="1"/>
</dbReference>
<sequence>MSRLNIHELAPEVYKAFIQADQALRKGPLDGAVRELVKIRASQINGCLYCIDMHIHEALSHGETQDRIFQLPGWRESELYTDAERAALDYAEAATRQPDGVSDEVWDAVTAAFKSEEAAYLVALVAQINLWNRLGATMHMRPPKRG</sequence>
<protein>
    <submittedName>
        <fullName evidence="2">Carboxymuconolactone decarboxylase family protein</fullName>
    </submittedName>
</protein>
<dbReference type="PANTHER" id="PTHR34846">
    <property type="entry name" value="4-CARBOXYMUCONOLACTONE DECARBOXYLASE FAMILY PROTEIN (AFU_ORTHOLOGUE AFUA_6G11590)"/>
    <property type="match status" value="1"/>
</dbReference>
<feature type="domain" description="Carboxymuconolactone decarboxylase-like" evidence="1">
    <location>
        <begin position="11"/>
        <end position="93"/>
    </location>
</feature>
<reference evidence="2 3" key="1">
    <citation type="submission" date="2024-10" db="EMBL/GenBank/DDBJ databases">
        <title>The Natural Products Discovery Center: Release of the First 8490 Sequenced Strains for Exploring Actinobacteria Biosynthetic Diversity.</title>
        <authorList>
            <person name="Kalkreuter E."/>
            <person name="Kautsar S.A."/>
            <person name="Yang D."/>
            <person name="Bader C.D."/>
            <person name="Teijaro C.N."/>
            <person name="Fluegel L."/>
            <person name="Davis C.M."/>
            <person name="Simpson J.R."/>
            <person name="Lauterbach L."/>
            <person name="Steele A.D."/>
            <person name="Gui C."/>
            <person name="Meng S."/>
            <person name="Li G."/>
            <person name="Viehrig K."/>
            <person name="Ye F."/>
            <person name="Su P."/>
            <person name="Kiefer A.F."/>
            <person name="Nichols A."/>
            <person name="Cepeda A.J."/>
            <person name="Yan W."/>
            <person name="Fan B."/>
            <person name="Jiang Y."/>
            <person name="Adhikari A."/>
            <person name="Zheng C.-J."/>
            <person name="Schuster L."/>
            <person name="Cowan T.M."/>
            <person name="Smanski M.J."/>
            <person name="Chevrette M.G."/>
            <person name="De Carvalho L.P.S."/>
            <person name="Shen B."/>
        </authorList>
    </citation>
    <scope>NUCLEOTIDE SEQUENCE [LARGE SCALE GENOMIC DNA]</scope>
    <source>
        <strain evidence="2 3">NPDC002173</strain>
    </source>
</reference>
<organism evidence="2 3">
    <name type="scientific">Microtetraspora malaysiensis</name>
    <dbReference type="NCBI Taxonomy" id="161358"/>
    <lineage>
        <taxon>Bacteria</taxon>
        <taxon>Bacillati</taxon>
        <taxon>Actinomycetota</taxon>
        <taxon>Actinomycetes</taxon>
        <taxon>Streptosporangiales</taxon>
        <taxon>Streptosporangiaceae</taxon>
        <taxon>Microtetraspora</taxon>
    </lineage>
</organism>
<evidence type="ECO:0000259" key="1">
    <source>
        <dbReference type="Pfam" id="PF02627"/>
    </source>
</evidence>